<sequence length="107" mass="12380">MTLEGYEKVLEEKRKALATLKIEERKVDLDKDLKSMQQLSRKGNDETFIKLVSTLYLILIILNLFLLYAAALKDGSNKDAKSEFVLHWRSMEKQWIDVVMNVGTCTL</sequence>
<keyword evidence="1" id="KW-1133">Transmembrane helix</keyword>
<dbReference type="EMBL" id="JBEDUW010000005">
    <property type="protein sequence ID" value="KAK9930564.1"/>
    <property type="molecule type" value="Genomic_DNA"/>
</dbReference>
<accession>A0AAW1X230</accession>
<dbReference type="GO" id="GO:0005737">
    <property type="term" value="C:cytoplasm"/>
    <property type="evidence" value="ECO:0007669"/>
    <property type="project" value="TreeGrafter"/>
</dbReference>
<keyword evidence="1" id="KW-0812">Transmembrane</keyword>
<protein>
    <submittedName>
        <fullName evidence="2">Uncharacterized protein</fullName>
    </submittedName>
</protein>
<dbReference type="AlphaFoldDB" id="A0AAW1X230"/>
<reference evidence="2 3" key="1">
    <citation type="journal article" date="2023" name="G3 (Bethesda)">
        <title>A chromosome-length genome assembly and annotation of blackberry (Rubus argutus, cv. 'Hillquist').</title>
        <authorList>
            <person name="Bruna T."/>
            <person name="Aryal R."/>
            <person name="Dudchenko O."/>
            <person name="Sargent D.J."/>
            <person name="Mead D."/>
            <person name="Buti M."/>
            <person name="Cavallini A."/>
            <person name="Hytonen T."/>
            <person name="Andres J."/>
            <person name="Pham M."/>
            <person name="Weisz D."/>
            <person name="Mascagni F."/>
            <person name="Usai G."/>
            <person name="Natali L."/>
            <person name="Bassil N."/>
            <person name="Fernandez G.E."/>
            <person name="Lomsadze A."/>
            <person name="Armour M."/>
            <person name="Olukolu B."/>
            <person name="Poorten T."/>
            <person name="Britton C."/>
            <person name="Davik J."/>
            <person name="Ashrafi H."/>
            <person name="Aiden E.L."/>
            <person name="Borodovsky M."/>
            <person name="Worthington M."/>
        </authorList>
    </citation>
    <scope>NUCLEOTIDE SEQUENCE [LARGE SCALE GENOMIC DNA]</scope>
    <source>
        <strain evidence="2">PI 553951</strain>
    </source>
</reference>
<gene>
    <name evidence="2" type="ORF">M0R45_027599</name>
</gene>
<comment type="caution">
    <text evidence="2">The sequence shown here is derived from an EMBL/GenBank/DDBJ whole genome shotgun (WGS) entry which is preliminary data.</text>
</comment>
<evidence type="ECO:0000313" key="3">
    <source>
        <dbReference type="Proteomes" id="UP001457282"/>
    </source>
</evidence>
<evidence type="ECO:0000256" key="1">
    <source>
        <dbReference type="SAM" id="Phobius"/>
    </source>
</evidence>
<dbReference type="Proteomes" id="UP001457282">
    <property type="component" value="Unassembled WGS sequence"/>
</dbReference>
<dbReference type="PANTHER" id="PTHR12299:SF17">
    <property type="entry name" value="AT19571P-RELATED"/>
    <property type="match status" value="1"/>
</dbReference>
<keyword evidence="1" id="KW-0472">Membrane</keyword>
<dbReference type="PANTHER" id="PTHR12299">
    <property type="entry name" value="HYALURONIC ACID-BINDING PROTEIN 4"/>
    <property type="match status" value="1"/>
</dbReference>
<proteinExistence type="predicted"/>
<evidence type="ECO:0000313" key="2">
    <source>
        <dbReference type="EMBL" id="KAK9930564.1"/>
    </source>
</evidence>
<name>A0AAW1X230_RUBAR</name>
<keyword evidence="3" id="KW-1185">Reference proteome</keyword>
<organism evidence="2 3">
    <name type="scientific">Rubus argutus</name>
    <name type="common">Southern blackberry</name>
    <dbReference type="NCBI Taxonomy" id="59490"/>
    <lineage>
        <taxon>Eukaryota</taxon>
        <taxon>Viridiplantae</taxon>
        <taxon>Streptophyta</taxon>
        <taxon>Embryophyta</taxon>
        <taxon>Tracheophyta</taxon>
        <taxon>Spermatophyta</taxon>
        <taxon>Magnoliopsida</taxon>
        <taxon>eudicotyledons</taxon>
        <taxon>Gunneridae</taxon>
        <taxon>Pentapetalae</taxon>
        <taxon>rosids</taxon>
        <taxon>fabids</taxon>
        <taxon>Rosales</taxon>
        <taxon>Rosaceae</taxon>
        <taxon>Rosoideae</taxon>
        <taxon>Rosoideae incertae sedis</taxon>
        <taxon>Rubus</taxon>
    </lineage>
</organism>
<feature type="transmembrane region" description="Helical" evidence="1">
    <location>
        <begin position="48"/>
        <end position="71"/>
    </location>
</feature>
<dbReference type="GO" id="GO:0003723">
    <property type="term" value="F:RNA binding"/>
    <property type="evidence" value="ECO:0007669"/>
    <property type="project" value="InterPro"/>
</dbReference>
<dbReference type="GO" id="GO:0005634">
    <property type="term" value="C:nucleus"/>
    <property type="evidence" value="ECO:0007669"/>
    <property type="project" value="TreeGrafter"/>
</dbReference>
<dbReference type="InterPro" id="IPR039764">
    <property type="entry name" value="HABP4/SERBP1-like"/>
</dbReference>